<feature type="region of interest" description="Disordered" evidence="1">
    <location>
        <begin position="63"/>
        <end position="91"/>
    </location>
</feature>
<keyword evidence="2" id="KW-0472">Membrane</keyword>
<dbReference type="Proteomes" id="UP000195012">
    <property type="component" value="Unassembled WGS sequence"/>
</dbReference>
<keyword evidence="2" id="KW-0812">Transmembrane</keyword>
<feature type="transmembrane region" description="Helical" evidence="2">
    <location>
        <begin position="168"/>
        <end position="189"/>
    </location>
</feature>
<protein>
    <submittedName>
        <fullName evidence="3">Uncharacterized protein</fullName>
    </submittedName>
</protein>
<reference evidence="3 4" key="1">
    <citation type="submission" date="2017-05" db="EMBL/GenBank/DDBJ databases">
        <title>PacBio assembly of a Plasmodium knowlesi genome sequence with Hi-C correction and manual annotation of the SICAvar gene family.</title>
        <authorList>
            <person name="Lapp S.A."/>
            <person name="Geraldo J.A."/>
            <person name="Chien J.-T."/>
            <person name="Ay F."/>
            <person name="Pakala S.B."/>
            <person name="Batugedara G."/>
            <person name="Humphrey J.C."/>
            <person name="Debarry J.D."/>
            <person name="Le Roch K.G."/>
            <person name="Galinski M.R."/>
            <person name="Kissinger J.C."/>
        </authorList>
    </citation>
    <scope>NUCLEOTIDE SEQUENCE [LARGE SCALE GENOMIC DNA]</scope>
    <source>
        <strain evidence="4">Malayan Strain Pk1 (A+)</strain>
    </source>
</reference>
<name>A0A1Y3DNP4_PLAKN</name>
<comment type="caution">
    <text evidence="3">The sequence shown here is derived from an EMBL/GenBank/DDBJ whole genome shotgun (WGS) entry which is preliminary data.</text>
</comment>
<dbReference type="VEuPathDB" id="PlasmoDB:PKNOH_S100051800"/>
<keyword evidence="2" id="KW-1133">Transmembrane helix</keyword>
<evidence type="ECO:0000256" key="1">
    <source>
        <dbReference type="SAM" id="MobiDB-lite"/>
    </source>
</evidence>
<sequence>MAPFSFTNALTYIYVLFALLHFYYVIQLGISLHGNSATIWDSILNIRTGRSLADKTEIHRPKQSEVLASPKDGDPTESTELHGTLETSDSKPKSRVMAFMKMKEQYGKIKIRTRRGYNKMVYTIRENKEWILCTLGISIFFPAALCSLGIFVWTYILIKEVPWTTGYITIPLFMVCIILSMIVGTYYPLKRALCT</sequence>
<gene>
    <name evidence="3" type="ORF">PKNOH_S100051800</name>
</gene>
<proteinExistence type="predicted"/>
<feature type="transmembrane region" description="Helical" evidence="2">
    <location>
        <begin position="130"/>
        <end position="156"/>
    </location>
</feature>
<accession>A0A1Y3DNP4</accession>
<dbReference type="AlphaFoldDB" id="A0A1Y3DNP4"/>
<evidence type="ECO:0000313" key="3">
    <source>
        <dbReference type="EMBL" id="OTN65800.1"/>
    </source>
</evidence>
<evidence type="ECO:0000256" key="2">
    <source>
        <dbReference type="SAM" id="Phobius"/>
    </source>
</evidence>
<feature type="transmembrane region" description="Helical" evidence="2">
    <location>
        <begin position="6"/>
        <end position="26"/>
    </location>
</feature>
<dbReference type="VEuPathDB" id="PlasmoDB:PKA1H_080028600"/>
<dbReference type="EMBL" id="NETL01000024">
    <property type="protein sequence ID" value="OTN65800.1"/>
    <property type="molecule type" value="Genomic_DNA"/>
</dbReference>
<organism evidence="3 4">
    <name type="scientific">Plasmodium knowlesi</name>
    <dbReference type="NCBI Taxonomy" id="5850"/>
    <lineage>
        <taxon>Eukaryota</taxon>
        <taxon>Sar</taxon>
        <taxon>Alveolata</taxon>
        <taxon>Apicomplexa</taxon>
        <taxon>Aconoidasida</taxon>
        <taxon>Haemosporida</taxon>
        <taxon>Plasmodiidae</taxon>
        <taxon>Plasmodium</taxon>
        <taxon>Plasmodium (Plasmodium)</taxon>
    </lineage>
</organism>
<evidence type="ECO:0000313" key="4">
    <source>
        <dbReference type="Proteomes" id="UP000195012"/>
    </source>
</evidence>
<dbReference type="VEuPathDB" id="PlasmoDB:PKNH_0823300"/>